<dbReference type="Pfam" id="PF13517">
    <property type="entry name" value="FG-GAP_3"/>
    <property type="match status" value="2"/>
</dbReference>
<dbReference type="AlphaFoldDB" id="A0A6M1RJC6"/>
<protein>
    <submittedName>
        <fullName evidence="3">VCBS repeat-containing protein</fullName>
    </submittedName>
</protein>
<proteinExistence type="predicted"/>
<dbReference type="InterPro" id="IPR013517">
    <property type="entry name" value="FG-GAP"/>
</dbReference>
<comment type="caution">
    <text evidence="3">The sequence shown here is derived from an EMBL/GenBank/DDBJ whole genome shotgun (WGS) entry which is preliminary data.</text>
</comment>
<dbReference type="RefSeq" id="WP_205880994.1">
    <property type="nucleotide sequence ID" value="NZ_JAAKYA010000082.1"/>
</dbReference>
<dbReference type="SUPFAM" id="SSF69318">
    <property type="entry name" value="Integrin alpha N-terminal domain"/>
    <property type="match status" value="2"/>
</dbReference>
<reference evidence="3 4" key="1">
    <citation type="submission" date="2020-02" db="EMBL/GenBank/DDBJ databases">
        <title>Draft genome sequence of Limisphaera ngatamarikiensis NGM72.4T, a thermophilic Verrucomicrobia grouped in subdivision 3.</title>
        <authorList>
            <person name="Carere C.R."/>
            <person name="Steen J."/>
            <person name="Hugenholtz P."/>
            <person name="Stott M.B."/>
        </authorList>
    </citation>
    <scope>NUCLEOTIDE SEQUENCE [LARGE SCALE GENOMIC DNA]</scope>
    <source>
        <strain evidence="3 4">NGM72.4</strain>
    </source>
</reference>
<accession>A0A6M1RJC6</accession>
<evidence type="ECO:0000313" key="3">
    <source>
        <dbReference type="EMBL" id="NGO40168.1"/>
    </source>
</evidence>
<feature type="region of interest" description="Disordered" evidence="2">
    <location>
        <begin position="754"/>
        <end position="782"/>
    </location>
</feature>
<dbReference type="InterPro" id="IPR028994">
    <property type="entry name" value="Integrin_alpha_N"/>
</dbReference>
<evidence type="ECO:0000313" key="4">
    <source>
        <dbReference type="Proteomes" id="UP000477311"/>
    </source>
</evidence>
<dbReference type="PANTHER" id="PTHR46580:SF2">
    <property type="entry name" value="MAM DOMAIN-CONTAINING PROTEIN"/>
    <property type="match status" value="1"/>
</dbReference>
<dbReference type="PANTHER" id="PTHR46580">
    <property type="entry name" value="SENSOR KINASE-RELATED"/>
    <property type="match status" value="1"/>
</dbReference>
<dbReference type="EMBL" id="JAAKYA010000082">
    <property type="protein sequence ID" value="NGO40168.1"/>
    <property type="molecule type" value="Genomic_DNA"/>
</dbReference>
<dbReference type="Proteomes" id="UP000477311">
    <property type="component" value="Unassembled WGS sequence"/>
</dbReference>
<feature type="compositionally biased region" description="Polar residues" evidence="2">
    <location>
        <begin position="761"/>
        <end position="770"/>
    </location>
</feature>
<name>A0A6M1RJC6_9BACT</name>
<evidence type="ECO:0000256" key="2">
    <source>
        <dbReference type="SAM" id="MobiDB-lite"/>
    </source>
</evidence>
<gene>
    <name evidence="3" type="ORF">G4L39_12300</name>
</gene>
<sequence length="782" mass="85641">MLVVWLGRALAVPGAGFGFTGPELYPIDQGIGLLRVADVDGDGLQDLVLANNTRARIVVMYNRTGQPAWTNRLAVDRVREPNALPPDARFEIRSIASEKRISALEVSDLNGDGRPDLVYFGEPRELVVQYNEGGRRWSVPETWSLSDVPFSPNVLAVADLDGDGRTDVLVVGESQIHWFRQTGSGRLTRADPIPLGQPAYSLQVLDVDGDHRQDLLLVNWESPDPFRVRFQRADGGLGPELYFRFPALRAYWADRAGAEGPACLVAIGQASGRALLARFESVPPERKGPFAQGQFEVFPLPRTDKVRRGVAWADVDGDGSVDLVASDPDQGHLLVGWADGQGEVAMLRRFPSLMGVTEIVVADWDGDGRPEVFLLSPDEKAVGMTRIRDRDTVPFPTFLPIRGRPLGMALDRPGPDQPPVLAVVVEEEGRRSVTLLRAQGDPVRIPLSESFKGQLTGMVWHDADGDGPGDLILLASYERIKVLRQRGRDEFEELDVPPPGGVLENPWLARTDLDGDGRPELLLAQRNLVRSVRLQQAPAGSGSDSSWSFQVLEQINAASRDSRLVAATALTVGESVPALFLLDATTRALQLLVRQTNGVWEVVDTLGLPRADYFRLQVLSGPGAGPVRLGLIGLATAAQLRLGGPVWALRELDQYETPVRNGYLRDVVAGDLDQDGHKEWVLLETARHYVDIVRWEGDRLVPGDRWPVFEERSYQRAGAQRMEPREACVADVTGDGRNDLILVVHDRVLVYPQEPPAAQSAGESGSVSSTGRRHSGYTDSGN</sequence>
<keyword evidence="4" id="KW-1185">Reference proteome</keyword>
<organism evidence="3 4">
    <name type="scientific">Limisphaera ngatamarikiensis</name>
    <dbReference type="NCBI Taxonomy" id="1324935"/>
    <lineage>
        <taxon>Bacteria</taxon>
        <taxon>Pseudomonadati</taxon>
        <taxon>Verrucomicrobiota</taxon>
        <taxon>Verrucomicrobiia</taxon>
        <taxon>Limisphaerales</taxon>
        <taxon>Limisphaeraceae</taxon>
        <taxon>Limisphaera</taxon>
    </lineage>
</organism>
<dbReference type="Gene3D" id="2.130.10.130">
    <property type="entry name" value="Integrin alpha, N-terminal"/>
    <property type="match status" value="2"/>
</dbReference>
<keyword evidence="1" id="KW-0732">Signal</keyword>
<evidence type="ECO:0000256" key="1">
    <source>
        <dbReference type="ARBA" id="ARBA00022729"/>
    </source>
</evidence>